<accession>A0A8H5CC43</accession>
<evidence type="ECO:0000313" key="1">
    <source>
        <dbReference type="EMBL" id="KAF5338961.1"/>
    </source>
</evidence>
<dbReference type="Proteomes" id="UP000541558">
    <property type="component" value="Unassembled WGS sequence"/>
</dbReference>
<reference evidence="1 2" key="1">
    <citation type="journal article" date="2020" name="ISME J.">
        <title>Uncovering the hidden diversity of litter-decomposition mechanisms in mushroom-forming fungi.</title>
        <authorList>
            <person name="Floudas D."/>
            <person name="Bentzer J."/>
            <person name="Ahren D."/>
            <person name="Johansson T."/>
            <person name="Persson P."/>
            <person name="Tunlid A."/>
        </authorList>
    </citation>
    <scope>NUCLEOTIDE SEQUENCE [LARGE SCALE GENOMIC DNA]</scope>
    <source>
        <strain evidence="1 2">CBS 175.51</strain>
    </source>
</reference>
<organism evidence="1 2">
    <name type="scientific">Ephemerocybe angulata</name>
    <dbReference type="NCBI Taxonomy" id="980116"/>
    <lineage>
        <taxon>Eukaryota</taxon>
        <taxon>Fungi</taxon>
        <taxon>Dikarya</taxon>
        <taxon>Basidiomycota</taxon>
        <taxon>Agaricomycotina</taxon>
        <taxon>Agaricomycetes</taxon>
        <taxon>Agaricomycetidae</taxon>
        <taxon>Agaricales</taxon>
        <taxon>Agaricineae</taxon>
        <taxon>Psathyrellaceae</taxon>
        <taxon>Ephemerocybe</taxon>
    </lineage>
</organism>
<protein>
    <recommendedName>
        <fullName evidence="3">ABM domain-containing protein</fullName>
    </recommendedName>
</protein>
<sequence>MPVVELLAFQASEALVADPLHFKTILDVLASTQGFLSAFHGLQIEDQSVAYLAIAWASREAEVAFKSSPEYPKALSKLKGAQDGPLEIMRVDPDHLAALEGTVTQLAICKLRQAPFSCLV</sequence>
<evidence type="ECO:0000313" key="2">
    <source>
        <dbReference type="Proteomes" id="UP000541558"/>
    </source>
</evidence>
<comment type="caution">
    <text evidence="1">The sequence shown here is derived from an EMBL/GenBank/DDBJ whole genome shotgun (WGS) entry which is preliminary data.</text>
</comment>
<dbReference type="SUPFAM" id="SSF54909">
    <property type="entry name" value="Dimeric alpha+beta barrel"/>
    <property type="match status" value="1"/>
</dbReference>
<gene>
    <name evidence="1" type="ORF">D9611_008821</name>
</gene>
<dbReference type="Gene3D" id="3.30.70.100">
    <property type="match status" value="1"/>
</dbReference>
<evidence type="ECO:0008006" key="3">
    <source>
        <dbReference type="Google" id="ProtNLM"/>
    </source>
</evidence>
<proteinExistence type="predicted"/>
<name>A0A8H5CC43_9AGAR</name>
<dbReference type="OrthoDB" id="3830579at2759"/>
<keyword evidence="2" id="KW-1185">Reference proteome</keyword>
<dbReference type="AlphaFoldDB" id="A0A8H5CC43"/>
<dbReference type="InterPro" id="IPR011008">
    <property type="entry name" value="Dimeric_a/b-barrel"/>
</dbReference>
<dbReference type="EMBL" id="JAACJK010000010">
    <property type="protein sequence ID" value="KAF5338961.1"/>
    <property type="molecule type" value="Genomic_DNA"/>
</dbReference>